<evidence type="ECO:0000256" key="4">
    <source>
        <dbReference type="ARBA" id="ARBA00022951"/>
    </source>
</evidence>
<comment type="subcellular location">
    <subcellularLocation>
        <location evidence="1">Sarcoplasmic reticulum lumen</location>
    </subcellularLocation>
</comment>
<dbReference type="Pfam" id="PF01216">
    <property type="entry name" value="Calsequestrin"/>
    <property type="match status" value="1"/>
</dbReference>
<keyword evidence="4" id="KW-0703">Sarcoplasmic reticulum</keyword>
<keyword evidence="3 6" id="KW-0106">Calcium</keyword>
<accession>A0A401QB68</accession>
<evidence type="ECO:0000256" key="6">
    <source>
        <dbReference type="RuleBase" id="RU000648"/>
    </source>
</evidence>
<organism evidence="8 9">
    <name type="scientific">Scyliorhinus torazame</name>
    <name type="common">Cloudy catshark</name>
    <name type="synonym">Catulus torazame</name>
    <dbReference type="NCBI Taxonomy" id="75743"/>
    <lineage>
        <taxon>Eukaryota</taxon>
        <taxon>Metazoa</taxon>
        <taxon>Chordata</taxon>
        <taxon>Craniata</taxon>
        <taxon>Vertebrata</taxon>
        <taxon>Chondrichthyes</taxon>
        <taxon>Elasmobranchii</taxon>
        <taxon>Galeomorphii</taxon>
        <taxon>Galeoidea</taxon>
        <taxon>Carcharhiniformes</taxon>
        <taxon>Scyliorhinidae</taxon>
        <taxon>Scyliorhinus</taxon>
    </lineage>
</organism>
<evidence type="ECO:0000313" key="8">
    <source>
        <dbReference type="EMBL" id="GCB82602.1"/>
    </source>
</evidence>
<comment type="caution">
    <text evidence="8">The sequence shown here is derived from an EMBL/GenBank/DDBJ whole genome shotgun (WGS) entry which is preliminary data.</text>
</comment>
<sequence>MRCLWLVLAAVSLALAWAEEGIDIPEYDGVDRVLHLSLKNYKQALKKFDIICLYYHEPIEDDKISQKQFEWDELTLEVAFPLWEMKDQTPGRITE</sequence>
<dbReference type="PANTHER" id="PTHR10033">
    <property type="entry name" value="CALSEQUESTRIN"/>
    <property type="match status" value="1"/>
</dbReference>
<dbReference type="GO" id="GO:0051279">
    <property type="term" value="P:regulation of release of sequestered calcium ion into cytosol"/>
    <property type="evidence" value="ECO:0007669"/>
    <property type="project" value="TreeGrafter"/>
</dbReference>
<dbReference type="GO" id="GO:0033018">
    <property type="term" value="C:sarcoplasmic reticulum lumen"/>
    <property type="evidence" value="ECO:0007669"/>
    <property type="project" value="UniProtKB-SubCell"/>
</dbReference>
<dbReference type="Gene3D" id="3.40.30.10">
    <property type="entry name" value="Glutaredoxin"/>
    <property type="match status" value="1"/>
</dbReference>
<evidence type="ECO:0000256" key="2">
    <source>
        <dbReference type="ARBA" id="ARBA00010987"/>
    </source>
</evidence>
<evidence type="ECO:0000256" key="3">
    <source>
        <dbReference type="ARBA" id="ARBA00022837"/>
    </source>
</evidence>
<keyword evidence="5" id="KW-0514">Muscle protein</keyword>
<dbReference type="GO" id="GO:0030018">
    <property type="term" value="C:Z disc"/>
    <property type="evidence" value="ECO:0007669"/>
    <property type="project" value="TreeGrafter"/>
</dbReference>
<dbReference type="GO" id="GO:0005509">
    <property type="term" value="F:calcium ion binding"/>
    <property type="evidence" value="ECO:0007669"/>
    <property type="project" value="InterPro"/>
</dbReference>
<feature type="chain" id="PRO_5019402891" description="Calsequestrin" evidence="7">
    <location>
        <begin position="19"/>
        <end position="95"/>
    </location>
</feature>
<dbReference type="EMBL" id="BFAA01022273">
    <property type="protein sequence ID" value="GCB82602.1"/>
    <property type="molecule type" value="Genomic_DNA"/>
</dbReference>
<reference evidence="8 9" key="1">
    <citation type="journal article" date="2018" name="Nat. Ecol. Evol.">
        <title>Shark genomes provide insights into elasmobranch evolution and the origin of vertebrates.</title>
        <authorList>
            <person name="Hara Y"/>
            <person name="Yamaguchi K"/>
            <person name="Onimaru K"/>
            <person name="Kadota M"/>
            <person name="Koyanagi M"/>
            <person name="Keeley SD"/>
            <person name="Tatsumi K"/>
            <person name="Tanaka K"/>
            <person name="Motone F"/>
            <person name="Kageyama Y"/>
            <person name="Nozu R"/>
            <person name="Adachi N"/>
            <person name="Nishimura O"/>
            <person name="Nakagawa R"/>
            <person name="Tanegashima C"/>
            <person name="Kiyatake I"/>
            <person name="Matsumoto R"/>
            <person name="Murakumo K"/>
            <person name="Nishida K"/>
            <person name="Terakita A"/>
            <person name="Kuratani S"/>
            <person name="Sato K"/>
            <person name="Hyodo S Kuraku.S."/>
        </authorList>
    </citation>
    <scope>NUCLEOTIDE SEQUENCE [LARGE SCALE GENOMIC DNA]</scope>
</reference>
<dbReference type="AlphaFoldDB" id="A0A401QB68"/>
<dbReference type="Proteomes" id="UP000288216">
    <property type="component" value="Unassembled WGS sequence"/>
</dbReference>
<dbReference type="PRINTS" id="PR00312">
    <property type="entry name" value="CALSEQUESTRN"/>
</dbReference>
<keyword evidence="7" id="KW-0732">Signal</keyword>
<evidence type="ECO:0000256" key="1">
    <source>
        <dbReference type="ARBA" id="ARBA00004564"/>
    </source>
</evidence>
<evidence type="ECO:0000256" key="7">
    <source>
        <dbReference type="SAM" id="SignalP"/>
    </source>
</evidence>
<dbReference type="PANTHER" id="PTHR10033:SF0">
    <property type="entry name" value="CALSEQUESTRIN"/>
    <property type="match status" value="1"/>
</dbReference>
<comment type="similarity">
    <text evidence="2 6">Belongs to the calsequestrin family.</text>
</comment>
<dbReference type="OMA" id="AFPLWEM"/>
<name>A0A401QB68_SCYTO</name>
<evidence type="ECO:0000256" key="5">
    <source>
        <dbReference type="ARBA" id="ARBA00023179"/>
    </source>
</evidence>
<comment type="function">
    <text evidence="6">Calsequestrin is a high-capacity, moderate affinity, calcium-binding protein and thus acts as an internal calcium store in muscle.</text>
</comment>
<dbReference type="OrthoDB" id="9837374at2759"/>
<keyword evidence="9" id="KW-1185">Reference proteome</keyword>
<gene>
    <name evidence="8" type="ORF">scyTo_0022368</name>
</gene>
<dbReference type="InterPro" id="IPR001393">
    <property type="entry name" value="Calsequestrin"/>
</dbReference>
<proteinExistence type="inferred from homology"/>
<evidence type="ECO:0000313" key="9">
    <source>
        <dbReference type="Proteomes" id="UP000288216"/>
    </source>
</evidence>
<protein>
    <recommendedName>
        <fullName evidence="6">Calsequestrin</fullName>
    </recommendedName>
</protein>
<feature type="signal peptide" evidence="7">
    <location>
        <begin position="1"/>
        <end position="18"/>
    </location>
</feature>
<dbReference type="STRING" id="75743.A0A401QB68"/>